<accession>A0ABQ6BVN5</accession>
<gene>
    <name evidence="1" type="ORF">GCM10007860_25850</name>
</gene>
<protein>
    <submittedName>
        <fullName evidence="1">Uncharacterized protein</fullName>
    </submittedName>
</protein>
<evidence type="ECO:0000313" key="1">
    <source>
        <dbReference type="EMBL" id="GLS05432.1"/>
    </source>
</evidence>
<keyword evidence="2" id="KW-1185">Reference proteome</keyword>
<comment type="caution">
    <text evidence="1">The sequence shown here is derived from an EMBL/GenBank/DDBJ whole genome shotgun (WGS) entry which is preliminary data.</text>
</comment>
<name>A0ABQ6BVN5_9NEIS</name>
<sequence length="90" mass="9845">MTNPYAPYPLRQHFPAGTRVVVSGVGAGWRNNPVGTVCGDPEPVQTVRGEDYYYWVRFDTPQHALSDDGPYCLAQVLSCCITGQARADSP</sequence>
<dbReference type="EMBL" id="BSOZ01000046">
    <property type="protein sequence ID" value="GLS05432.1"/>
    <property type="molecule type" value="Genomic_DNA"/>
</dbReference>
<reference evidence="2" key="1">
    <citation type="journal article" date="2019" name="Int. J. Syst. Evol. Microbiol.">
        <title>The Global Catalogue of Microorganisms (GCM) 10K type strain sequencing project: providing services to taxonomists for standard genome sequencing and annotation.</title>
        <authorList>
            <consortium name="The Broad Institute Genomics Platform"/>
            <consortium name="The Broad Institute Genome Sequencing Center for Infectious Disease"/>
            <person name="Wu L."/>
            <person name="Ma J."/>
        </authorList>
    </citation>
    <scope>NUCLEOTIDE SEQUENCE [LARGE SCALE GENOMIC DNA]</scope>
    <source>
        <strain evidence="2">NBRC 104970</strain>
    </source>
</reference>
<evidence type="ECO:0000313" key="2">
    <source>
        <dbReference type="Proteomes" id="UP001156836"/>
    </source>
</evidence>
<proteinExistence type="predicted"/>
<dbReference type="Proteomes" id="UP001156836">
    <property type="component" value="Unassembled WGS sequence"/>
</dbReference>
<organism evidence="1 2">
    <name type="scientific">Chitiniphilus shinanonensis</name>
    <dbReference type="NCBI Taxonomy" id="553088"/>
    <lineage>
        <taxon>Bacteria</taxon>
        <taxon>Pseudomonadati</taxon>
        <taxon>Pseudomonadota</taxon>
        <taxon>Betaproteobacteria</taxon>
        <taxon>Neisseriales</taxon>
        <taxon>Chitinibacteraceae</taxon>
        <taxon>Chitiniphilus</taxon>
    </lineage>
</organism>